<dbReference type="GO" id="GO:0016787">
    <property type="term" value="F:hydrolase activity"/>
    <property type="evidence" value="ECO:0007669"/>
    <property type="project" value="UniProtKB-KW"/>
</dbReference>
<evidence type="ECO:0000256" key="1">
    <source>
        <dbReference type="ARBA" id="ARBA00005290"/>
    </source>
</evidence>
<evidence type="ECO:0000313" key="6">
    <source>
        <dbReference type="Proteomes" id="UP000245539"/>
    </source>
</evidence>
<evidence type="ECO:0000256" key="3">
    <source>
        <dbReference type="ARBA" id="ARBA00022801"/>
    </source>
</evidence>
<evidence type="ECO:0000256" key="4">
    <source>
        <dbReference type="ARBA" id="ARBA00023134"/>
    </source>
</evidence>
<dbReference type="OrthoDB" id="4319884at2"/>
<keyword evidence="2" id="KW-0547">Nucleotide-binding</keyword>
<comment type="caution">
    <text evidence="5">The sequence shown here is derived from an EMBL/GenBank/DDBJ whole genome shotgun (WGS) entry which is preliminary data.</text>
</comment>
<dbReference type="PANTHER" id="PTHR42708:SF1">
    <property type="entry name" value="GLIDING MOTILITY PROTEIN MGLA"/>
    <property type="match status" value="1"/>
</dbReference>
<proteinExistence type="inferred from homology"/>
<organism evidence="5 6">
    <name type="scientific">Leucothrix pacifica</name>
    <dbReference type="NCBI Taxonomy" id="1247513"/>
    <lineage>
        <taxon>Bacteria</taxon>
        <taxon>Pseudomonadati</taxon>
        <taxon>Pseudomonadota</taxon>
        <taxon>Gammaproteobacteria</taxon>
        <taxon>Thiotrichales</taxon>
        <taxon>Thiotrichaceae</taxon>
        <taxon>Leucothrix</taxon>
    </lineage>
</organism>
<dbReference type="InterPro" id="IPR027417">
    <property type="entry name" value="P-loop_NTPase"/>
</dbReference>
<name>A0A317CS05_9GAMM</name>
<dbReference type="PANTHER" id="PTHR42708">
    <property type="entry name" value="ATP/GTP-BINDING PROTEIN-RELATED"/>
    <property type="match status" value="1"/>
</dbReference>
<evidence type="ECO:0000256" key="2">
    <source>
        <dbReference type="ARBA" id="ARBA00022741"/>
    </source>
</evidence>
<dbReference type="GO" id="GO:0005525">
    <property type="term" value="F:GTP binding"/>
    <property type="evidence" value="ECO:0007669"/>
    <property type="project" value="UniProtKB-KW"/>
</dbReference>
<dbReference type="RefSeq" id="WP_109835969.1">
    <property type="nucleotide sequence ID" value="NZ_QGKM01000004.1"/>
</dbReference>
<dbReference type="Proteomes" id="UP000245539">
    <property type="component" value="Unassembled WGS sequence"/>
</dbReference>
<dbReference type="CDD" id="cd00882">
    <property type="entry name" value="Ras_like_GTPase"/>
    <property type="match status" value="1"/>
</dbReference>
<dbReference type="AlphaFoldDB" id="A0A317CS05"/>
<gene>
    <name evidence="5" type="ORF">DKW60_01855</name>
</gene>
<keyword evidence="6" id="KW-1185">Reference proteome</keyword>
<dbReference type="Pfam" id="PF03029">
    <property type="entry name" value="ATP_bind_1"/>
    <property type="match status" value="1"/>
</dbReference>
<keyword evidence="4" id="KW-0342">GTP-binding</keyword>
<dbReference type="Gene3D" id="3.40.50.300">
    <property type="entry name" value="P-loop containing nucleotide triphosphate hydrolases"/>
    <property type="match status" value="1"/>
</dbReference>
<comment type="similarity">
    <text evidence="1">Belongs to the GPN-loop GTPase family.</text>
</comment>
<sequence>MSTDNKKIIFTGPVGAGKTTAIRSISDIDIVTTDEQASDMAKAKKPATTVAMDYGMIRLGENERVHLYGTPGQERFNFMWDILTQGGIGLVLLIDNSRKDPQQDLKFYTQAFSEFIAAQQLVVGVTRMDTHRTPNVNDYRNWLDQLRIKAPVFEVDARQRDDVSLLIQAMLMSLAPGAEIL</sequence>
<dbReference type="EMBL" id="QGKM01000004">
    <property type="protein sequence ID" value="PWR00324.1"/>
    <property type="molecule type" value="Genomic_DNA"/>
</dbReference>
<reference evidence="5 6" key="1">
    <citation type="submission" date="2018-05" db="EMBL/GenBank/DDBJ databases">
        <title>Leucothrix arctica sp. nov., isolated from Arctic seawater.</title>
        <authorList>
            <person name="Choi A."/>
            <person name="Baek K."/>
        </authorList>
    </citation>
    <scope>NUCLEOTIDE SEQUENCE [LARGE SCALE GENOMIC DNA]</scope>
    <source>
        <strain evidence="5 6">JCM 18388</strain>
    </source>
</reference>
<accession>A0A317CS05</accession>
<evidence type="ECO:0000313" key="5">
    <source>
        <dbReference type="EMBL" id="PWR00324.1"/>
    </source>
</evidence>
<keyword evidence="3" id="KW-0378">Hydrolase</keyword>
<protein>
    <submittedName>
        <fullName evidence="5">GTP-binding protein</fullName>
    </submittedName>
</protein>
<dbReference type="InterPro" id="IPR004130">
    <property type="entry name" value="Gpn"/>
</dbReference>
<dbReference type="InterPro" id="IPR052705">
    <property type="entry name" value="Gliding_Motility_GTPase"/>
</dbReference>
<dbReference type="SUPFAM" id="SSF52540">
    <property type="entry name" value="P-loop containing nucleoside triphosphate hydrolases"/>
    <property type="match status" value="1"/>
</dbReference>